<evidence type="ECO:0000256" key="2">
    <source>
        <dbReference type="ARBA" id="ARBA00022475"/>
    </source>
</evidence>
<dbReference type="Proteomes" id="UP001500298">
    <property type="component" value="Unassembled WGS sequence"/>
</dbReference>
<evidence type="ECO:0000256" key="6">
    <source>
        <dbReference type="SAM" id="Phobius"/>
    </source>
</evidence>
<evidence type="ECO:0000259" key="7">
    <source>
        <dbReference type="Pfam" id="PF10035"/>
    </source>
</evidence>
<evidence type="ECO:0000256" key="3">
    <source>
        <dbReference type="ARBA" id="ARBA00022692"/>
    </source>
</evidence>
<dbReference type="RefSeq" id="WP_345368642.1">
    <property type="nucleotide sequence ID" value="NZ_BAABJX010000005.1"/>
</dbReference>
<feature type="domain" description="DUF2179" evidence="7">
    <location>
        <begin position="229"/>
        <end position="283"/>
    </location>
</feature>
<gene>
    <name evidence="8" type="ORF">GCM10023331_02930</name>
</gene>
<dbReference type="InterPro" id="IPR019264">
    <property type="entry name" value="DUF2179"/>
</dbReference>
<dbReference type="Gene3D" id="3.30.70.120">
    <property type="match status" value="1"/>
</dbReference>
<dbReference type="Pfam" id="PF02588">
    <property type="entry name" value="YitT_membrane"/>
    <property type="match status" value="1"/>
</dbReference>
<accession>A0ABP9D1R7</accession>
<feature type="transmembrane region" description="Helical" evidence="6">
    <location>
        <begin position="64"/>
        <end position="81"/>
    </location>
</feature>
<dbReference type="InterPro" id="IPR003740">
    <property type="entry name" value="YitT"/>
</dbReference>
<dbReference type="CDD" id="cd16380">
    <property type="entry name" value="YitT_C"/>
    <property type="match status" value="1"/>
</dbReference>
<dbReference type="Pfam" id="PF10035">
    <property type="entry name" value="DUF2179"/>
    <property type="match status" value="1"/>
</dbReference>
<dbReference type="InterPro" id="IPR051461">
    <property type="entry name" value="UPF0750_membrane"/>
</dbReference>
<keyword evidence="5 6" id="KW-0472">Membrane</keyword>
<feature type="transmembrane region" description="Helical" evidence="6">
    <location>
        <begin position="116"/>
        <end position="135"/>
    </location>
</feature>
<organism evidence="8 9">
    <name type="scientific">Algivirga pacifica</name>
    <dbReference type="NCBI Taxonomy" id="1162670"/>
    <lineage>
        <taxon>Bacteria</taxon>
        <taxon>Pseudomonadati</taxon>
        <taxon>Bacteroidota</taxon>
        <taxon>Cytophagia</taxon>
        <taxon>Cytophagales</taxon>
        <taxon>Flammeovirgaceae</taxon>
        <taxon>Algivirga</taxon>
    </lineage>
</organism>
<reference evidence="9" key="1">
    <citation type="journal article" date="2019" name="Int. J. Syst. Evol. Microbiol.">
        <title>The Global Catalogue of Microorganisms (GCM) 10K type strain sequencing project: providing services to taxonomists for standard genome sequencing and annotation.</title>
        <authorList>
            <consortium name="The Broad Institute Genomics Platform"/>
            <consortium name="The Broad Institute Genome Sequencing Center for Infectious Disease"/>
            <person name="Wu L."/>
            <person name="Ma J."/>
        </authorList>
    </citation>
    <scope>NUCLEOTIDE SEQUENCE [LARGE SCALE GENOMIC DNA]</scope>
    <source>
        <strain evidence="9">JCM 18326</strain>
    </source>
</reference>
<evidence type="ECO:0000256" key="4">
    <source>
        <dbReference type="ARBA" id="ARBA00022989"/>
    </source>
</evidence>
<keyword evidence="9" id="KW-1185">Reference proteome</keyword>
<dbReference type="PIRSF" id="PIRSF006483">
    <property type="entry name" value="Membrane_protein_YitT"/>
    <property type="match status" value="1"/>
</dbReference>
<feature type="transmembrane region" description="Helical" evidence="6">
    <location>
        <begin position="156"/>
        <end position="176"/>
    </location>
</feature>
<dbReference type="PANTHER" id="PTHR33545">
    <property type="entry name" value="UPF0750 MEMBRANE PROTEIN YITT-RELATED"/>
    <property type="match status" value="1"/>
</dbReference>
<name>A0ABP9D1R7_9BACT</name>
<dbReference type="InterPro" id="IPR015867">
    <property type="entry name" value="N-reg_PII/ATP_PRibTrfase_C"/>
</dbReference>
<feature type="transmembrane region" description="Helical" evidence="6">
    <location>
        <begin position="93"/>
        <end position="110"/>
    </location>
</feature>
<comment type="caution">
    <text evidence="8">The sequence shown here is derived from an EMBL/GenBank/DDBJ whole genome shotgun (WGS) entry which is preliminary data.</text>
</comment>
<evidence type="ECO:0000313" key="8">
    <source>
        <dbReference type="EMBL" id="GAA4821975.1"/>
    </source>
</evidence>
<proteinExistence type="predicted"/>
<keyword evidence="4 6" id="KW-1133">Transmembrane helix</keyword>
<comment type="subcellular location">
    <subcellularLocation>
        <location evidence="1">Cell membrane</location>
        <topology evidence="1">Multi-pass membrane protein</topology>
    </subcellularLocation>
</comment>
<keyword evidence="3 6" id="KW-0812">Transmembrane</keyword>
<evidence type="ECO:0000256" key="5">
    <source>
        <dbReference type="ARBA" id="ARBA00023136"/>
    </source>
</evidence>
<evidence type="ECO:0000256" key="1">
    <source>
        <dbReference type="ARBA" id="ARBA00004651"/>
    </source>
</evidence>
<dbReference type="EMBL" id="BAABJX010000005">
    <property type="protein sequence ID" value="GAA4821975.1"/>
    <property type="molecule type" value="Genomic_DNA"/>
</dbReference>
<protein>
    <submittedName>
        <fullName evidence="8">YitT family protein</fullName>
    </submittedName>
</protein>
<keyword evidence="2" id="KW-1003">Cell membrane</keyword>
<feature type="transmembrane region" description="Helical" evidence="6">
    <location>
        <begin position="12"/>
        <end position="34"/>
    </location>
</feature>
<dbReference type="PANTHER" id="PTHR33545:SF5">
    <property type="entry name" value="UPF0750 MEMBRANE PROTEIN YITT"/>
    <property type="match status" value="1"/>
</dbReference>
<sequence length="292" mass="32444">MMTFTTKILQKWWFSYIEIFLAALVYAIGARFFLIHAELISGGVFGLAQLSSIGLERLNPAWDLNVGILMFLINLPLLVFSYFKIGKQYTAKVVYYVIVNSILVTLIPNYTITEDRILNCLLAGILMGGAMGYIFKKGGSTAGFDIIATYLLFEKNVKVQGLSLAVNSIILTISSMVFGLEIALYSLLEIFVALRVVGIVYVDHDRMSVLIVTEKGEEVKDVIIKEIGRGVTVIDGRGGYSNNQRQLLITVVSRFEIKLLSKLCTEQDPKAFIQVIKSSEVKGNFSNKKVGL</sequence>
<evidence type="ECO:0000313" key="9">
    <source>
        <dbReference type="Proteomes" id="UP001500298"/>
    </source>
</evidence>